<evidence type="ECO:0000313" key="1">
    <source>
        <dbReference type="EMBL" id="VUZ85916.1"/>
    </source>
</evidence>
<accession>A0A564ZLE1</accession>
<organism evidence="1 2">
    <name type="scientific">Candidatus Methylomirabilis lanthanidiphila</name>
    <dbReference type="NCBI Taxonomy" id="2211376"/>
    <lineage>
        <taxon>Bacteria</taxon>
        <taxon>Candidatus Methylomirabilota</taxon>
        <taxon>Candidatus Methylomirabilia</taxon>
        <taxon>Candidatus Methylomirabilales</taxon>
        <taxon>Candidatus Methylomirabilaceae</taxon>
        <taxon>Candidatus Methylomirabilis</taxon>
    </lineage>
</organism>
<sequence>MKIIKRSKAMAQSRPEGTWQIRVFHRKAVGKRSPRYLIKCGCCDQRFEIYYGDGTLEIAGVMGSVEDWREILLPLLNIKSQRRSKSV</sequence>
<gene>
    <name evidence="1" type="ORF">MELA_02303</name>
</gene>
<dbReference type="Proteomes" id="UP000334340">
    <property type="component" value="Unassembled WGS sequence"/>
</dbReference>
<keyword evidence="2" id="KW-1185">Reference proteome</keyword>
<protein>
    <submittedName>
        <fullName evidence="1">Uncharacterized protein</fullName>
    </submittedName>
</protein>
<name>A0A564ZLE1_9BACT</name>
<dbReference type="EMBL" id="CABIKM010000037">
    <property type="protein sequence ID" value="VUZ85916.1"/>
    <property type="molecule type" value="Genomic_DNA"/>
</dbReference>
<dbReference type="AlphaFoldDB" id="A0A564ZLE1"/>
<reference evidence="1 2" key="1">
    <citation type="submission" date="2019-07" db="EMBL/GenBank/DDBJ databases">
        <authorList>
            <person name="Cremers G."/>
        </authorList>
    </citation>
    <scope>NUCLEOTIDE SEQUENCE [LARGE SCALE GENOMIC DNA]</scope>
</reference>
<evidence type="ECO:0000313" key="2">
    <source>
        <dbReference type="Proteomes" id="UP000334340"/>
    </source>
</evidence>
<proteinExistence type="predicted"/>